<evidence type="ECO:0000313" key="2">
    <source>
        <dbReference type="Proteomes" id="UP000262954"/>
    </source>
</evidence>
<feature type="non-terminal residue" evidence="1">
    <location>
        <position position="17"/>
    </location>
</feature>
<name>A0A354LYZ7_9BACT</name>
<accession>A0A354LYZ7</accession>
<sequence length="17" mass="1910">MKYLIVGLGNIGPEYEN</sequence>
<dbReference type="AlphaFoldDB" id="A0A354LYZ7"/>
<dbReference type="EMBL" id="DNWC01000011">
    <property type="protein sequence ID" value="HBJ07486.1"/>
    <property type="molecule type" value="Genomic_DNA"/>
</dbReference>
<reference evidence="1 2" key="1">
    <citation type="journal article" date="2018" name="Nat. Biotechnol.">
        <title>A standardized bacterial taxonomy based on genome phylogeny substantially revises the tree of life.</title>
        <authorList>
            <person name="Parks D.H."/>
            <person name="Chuvochina M."/>
            <person name="Waite D.W."/>
            <person name="Rinke C."/>
            <person name="Skarshewski A."/>
            <person name="Chaumeil P.A."/>
            <person name="Hugenholtz P."/>
        </authorList>
    </citation>
    <scope>NUCLEOTIDE SEQUENCE [LARGE SCALE GENOMIC DNA]</scope>
    <source>
        <strain evidence="1">UBA11482</strain>
    </source>
</reference>
<comment type="caution">
    <text evidence="1">The sequence shown here is derived from an EMBL/GenBank/DDBJ whole genome shotgun (WGS) entry which is preliminary data.</text>
</comment>
<proteinExistence type="predicted"/>
<protein>
    <submittedName>
        <fullName evidence="1">Uncharacterized protein</fullName>
    </submittedName>
</protein>
<dbReference type="Proteomes" id="UP000262954">
    <property type="component" value="Unassembled WGS sequence"/>
</dbReference>
<evidence type="ECO:0000313" key="1">
    <source>
        <dbReference type="EMBL" id="HBJ07486.1"/>
    </source>
</evidence>
<organism evidence="1 2">
    <name type="scientific">Coprobacter fastidiosus</name>
    <dbReference type="NCBI Taxonomy" id="1099853"/>
    <lineage>
        <taxon>Bacteria</taxon>
        <taxon>Pseudomonadati</taxon>
        <taxon>Bacteroidota</taxon>
        <taxon>Bacteroidia</taxon>
        <taxon>Bacteroidales</taxon>
        <taxon>Barnesiellaceae</taxon>
        <taxon>Coprobacter</taxon>
    </lineage>
</organism>
<gene>
    <name evidence="1" type="ORF">DDY73_00630</name>
</gene>